<dbReference type="GeneID" id="106806019"/>
<evidence type="ECO:0000256" key="1">
    <source>
        <dbReference type="ARBA" id="ARBA00008344"/>
    </source>
</evidence>
<gene>
    <name evidence="6" type="primary">LOC106806019</name>
</gene>
<dbReference type="SUPFAM" id="SSF52540">
    <property type="entry name" value="P-loop containing nucleoside triphosphate hydrolases"/>
    <property type="match status" value="1"/>
</dbReference>
<dbReference type="InterPro" id="IPR001806">
    <property type="entry name" value="Small_GTPase"/>
</dbReference>
<proteinExistence type="inferred from homology"/>
<evidence type="ECO:0000256" key="3">
    <source>
        <dbReference type="ARBA" id="ARBA00022801"/>
    </source>
</evidence>
<dbReference type="InterPro" id="IPR051065">
    <property type="entry name" value="Ras-related_GTPase"/>
</dbReference>
<dbReference type="SMART" id="SM00175">
    <property type="entry name" value="RAB"/>
    <property type="match status" value="1"/>
</dbReference>
<keyword evidence="5" id="KW-1185">Reference proteome</keyword>
<organism evidence="5 6">
    <name type="scientific">Priapulus caudatus</name>
    <name type="common">Priapulid worm</name>
    <dbReference type="NCBI Taxonomy" id="37621"/>
    <lineage>
        <taxon>Eukaryota</taxon>
        <taxon>Metazoa</taxon>
        <taxon>Ecdysozoa</taxon>
        <taxon>Scalidophora</taxon>
        <taxon>Priapulida</taxon>
        <taxon>Priapulimorpha</taxon>
        <taxon>Priapulimorphida</taxon>
        <taxon>Priapulidae</taxon>
        <taxon>Priapulus</taxon>
    </lineage>
</organism>
<reference evidence="6" key="1">
    <citation type="submission" date="2025-08" db="UniProtKB">
        <authorList>
            <consortium name="RefSeq"/>
        </authorList>
    </citation>
    <scope>IDENTIFICATION</scope>
</reference>
<comment type="similarity">
    <text evidence="1">Belongs to the small GTPase superfamily. Ras family.</text>
</comment>
<evidence type="ECO:0000256" key="2">
    <source>
        <dbReference type="ARBA" id="ARBA00011984"/>
    </source>
</evidence>
<dbReference type="Proteomes" id="UP000695022">
    <property type="component" value="Unplaced"/>
</dbReference>
<dbReference type="Gene3D" id="3.40.50.300">
    <property type="entry name" value="P-loop containing nucleotide triphosphate hydrolases"/>
    <property type="match status" value="1"/>
</dbReference>
<keyword evidence="3" id="KW-0378">Hydrolase</keyword>
<evidence type="ECO:0000256" key="4">
    <source>
        <dbReference type="ARBA" id="ARBA00048098"/>
    </source>
</evidence>
<sequence>MPSKHDIDSSTTQTFQAYDVESEFPTAEWDAEIHWADGFLLAFSVTDKESFGQIAKIRDYIAVARDDDNPPIVLVANKVDLVHMRVVSPQDVASLALRMRCLCREVAASEDIDRVRDVFADLFRAVRLKHKQGRRKGSDGLLMHKERSRLRMAFNLFVKDKNTGDGGDSRRGEEDFGHLLARDRTYTM</sequence>
<dbReference type="PROSITE" id="PS51421">
    <property type="entry name" value="RAS"/>
    <property type="match status" value="1"/>
</dbReference>
<accession>A0ABM1DTR1</accession>
<dbReference type="PROSITE" id="PS51419">
    <property type="entry name" value="RAB"/>
    <property type="match status" value="1"/>
</dbReference>
<name>A0ABM1DTR1_PRICU</name>
<dbReference type="Pfam" id="PF00071">
    <property type="entry name" value="Ras"/>
    <property type="match status" value="1"/>
</dbReference>
<evidence type="ECO:0000313" key="5">
    <source>
        <dbReference type="Proteomes" id="UP000695022"/>
    </source>
</evidence>
<comment type="catalytic activity">
    <reaction evidence="4">
        <text>GTP + H2O = GDP + phosphate + H(+)</text>
        <dbReference type="Rhea" id="RHEA:19669"/>
        <dbReference type="ChEBI" id="CHEBI:15377"/>
        <dbReference type="ChEBI" id="CHEBI:15378"/>
        <dbReference type="ChEBI" id="CHEBI:37565"/>
        <dbReference type="ChEBI" id="CHEBI:43474"/>
        <dbReference type="ChEBI" id="CHEBI:58189"/>
        <dbReference type="EC" id="3.6.5.2"/>
    </reaction>
</comment>
<dbReference type="PANTHER" id="PTHR45704">
    <property type="entry name" value="RAS-LIKE FAMILY MEMBER 11"/>
    <property type="match status" value="1"/>
</dbReference>
<evidence type="ECO:0000313" key="6">
    <source>
        <dbReference type="RefSeq" id="XP_014663332.1"/>
    </source>
</evidence>
<dbReference type="EC" id="3.6.5.2" evidence="2"/>
<dbReference type="SMART" id="SM00173">
    <property type="entry name" value="RAS"/>
    <property type="match status" value="1"/>
</dbReference>
<dbReference type="InterPro" id="IPR027417">
    <property type="entry name" value="P-loop_NTPase"/>
</dbReference>
<dbReference type="RefSeq" id="XP_014663332.1">
    <property type="nucleotide sequence ID" value="XM_014807846.1"/>
</dbReference>
<protein>
    <recommendedName>
        <fullName evidence="2">small monomeric GTPase</fullName>
        <ecNumber evidence="2">3.6.5.2</ecNumber>
    </recommendedName>
</protein>